<evidence type="ECO:0000313" key="2">
    <source>
        <dbReference type="Proteomes" id="UP000003157"/>
    </source>
</evidence>
<proteinExistence type="predicted"/>
<dbReference type="Proteomes" id="UP000003157">
    <property type="component" value="Unassembled WGS sequence"/>
</dbReference>
<reference evidence="1 2" key="1">
    <citation type="submission" date="2010-12" db="EMBL/GenBank/DDBJ databases">
        <title>The Genome Sequence of Coprobacillus sp. strain 29_1.</title>
        <authorList>
            <consortium name="The Broad Institute Genome Sequencing Platform"/>
            <person name="Earl A."/>
            <person name="Ward D."/>
            <person name="Feldgarden M."/>
            <person name="Gevers D."/>
            <person name="Daigneault M."/>
            <person name="Sibley C.D."/>
            <person name="White A."/>
            <person name="Strauss J."/>
            <person name="Allen-Vercoe E."/>
            <person name="Young S.K."/>
            <person name="Zeng Q."/>
            <person name="Gargeya S."/>
            <person name="Fitzgerald M."/>
            <person name="Haas B."/>
            <person name="Abouelleil A."/>
            <person name="Alvarado L."/>
            <person name="Arachchi H.M."/>
            <person name="Berlin A."/>
            <person name="Brown A."/>
            <person name="Chapman S.B."/>
            <person name="Chen Z."/>
            <person name="Dunbar C."/>
            <person name="Freedman E."/>
            <person name="Gearin G."/>
            <person name="Gellesch M."/>
            <person name="Goldberg J."/>
            <person name="Griggs A."/>
            <person name="Gujja S."/>
            <person name="Heilman E."/>
            <person name="Heiman D."/>
            <person name="Howarth C."/>
            <person name="Larson L."/>
            <person name="Lui A."/>
            <person name="MacDonald P.J.P."/>
            <person name="Mehta T."/>
            <person name="Montmayeur A."/>
            <person name="Murphy C."/>
            <person name="Neiman D."/>
            <person name="Pearson M."/>
            <person name="Priest M."/>
            <person name="Roberts A."/>
            <person name="Saif S."/>
            <person name="Shea T."/>
            <person name="Shenoy N."/>
            <person name="Sisk P."/>
            <person name="Stolte C."/>
            <person name="Sykes S."/>
            <person name="White J."/>
            <person name="Yandava C."/>
            <person name="Nusbaum C."/>
            <person name="Birren B."/>
        </authorList>
    </citation>
    <scope>NUCLEOTIDE SEQUENCE [LARGE SCALE GENOMIC DNA]</scope>
    <source>
        <strain evidence="1 2">29_1</strain>
    </source>
</reference>
<organism evidence="1 2">
    <name type="scientific">Coprobacillus cateniformis</name>
    <dbReference type="NCBI Taxonomy" id="100884"/>
    <lineage>
        <taxon>Bacteria</taxon>
        <taxon>Bacillati</taxon>
        <taxon>Bacillota</taxon>
        <taxon>Erysipelotrichia</taxon>
        <taxon>Erysipelotrichales</taxon>
        <taxon>Coprobacillaceae</taxon>
        <taxon>Coprobacillus</taxon>
    </lineage>
</organism>
<sequence length="234" mass="27576">MEDMRNKVIFGGIYEANPSKICSSTDRINGYDQHYGLFVPVFNQKTGKVHMVDTYKIDMYCNYENAIKKLKQFSESGAYTISKAYSEYYYNTSPVLAESNFHLFTFLGNLEDYHEVSKRDYVEYEDADKINNIYLGFEWKYPSGSYLVKNGAKKSQLRILQGLNYLISGNCSFHTFWDLEEFEKNLKKYEESESVDEESISNFKKTLEKAKKYLELKEEYKRFCQELDSRSRKG</sequence>
<comment type="caution">
    <text evidence="1">The sequence shown here is derived from an EMBL/GenBank/DDBJ whole genome shotgun (WGS) entry which is preliminary data.</text>
</comment>
<accession>E7GET2</accession>
<dbReference type="STRING" id="100884.GCA_000269565_03767"/>
<dbReference type="EMBL" id="ADKX01000046">
    <property type="protein sequence ID" value="EFW03533.1"/>
    <property type="molecule type" value="Genomic_DNA"/>
</dbReference>
<dbReference type="GeneID" id="78231510"/>
<dbReference type="RefSeq" id="WP_008790306.1">
    <property type="nucleotide sequence ID" value="NZ_AKCB01000004.1"/>
</dbReference>
<evidence type="ECO:0000313" key="1">
    <source>
        <dbReference type="EMBL" id="EFW03533.1"/>
    </source>
</evidence>
<keyword evidence="2" id="KW-1185">Reference proteome</keyword>
<name>E7GET2_9FIRM</name>
<dbReference type="AlphaFoldDB" id="E7GET2"/>
<dbReference type="HOGENOM" id="CLU_1183407_0_0_9"/>
<gene>
    <name evidence="1" type="ORF">HMPREF9488_03224</name>
</gene>
<protein>
    <submittedName>
        <fullName evidence="1">Uncharacterized protein</fullName>
    </submittedName>
</protein>